<evidence type="ECO:0000256" key="1">
    <source>
        <dbReference type="SAM" id="Phobius"/>
    </source>
</evidence>
<evidence type="ECO:0000259" key="2">
    <source>
        <dbReference type="PROSITE" id="PS50848"/>
    </source>
</evidence>
<dbReference type="Pfam" id="PF01852">
    <property type="entry name" value="START"/>
    <property type="match status" value="1"/>
</dbReference>
<organism evidence="3 4">
    <name type="scientific">Thraustotheca clavata</name>
    <dbReference type="NCBI Taxonomy" id="74557"/>
    <lineage>
        <taxon>Eukaryota</taxon>
        <taxon>Sar</taxon>
        <taxon>Stramenopiles</taxon>
        <taxon>Oomycota</taxon>
        <taxon>Saprolegniomycetes</taxon>
        <taxon>Saprolegniales</taxon>
        <taxon>Achlyaceae</taxon>
        <taxon>Thraustotheca</taxon>
    </lineage>
</organism>
<dbReference type="InterPro" id="IPR023393">
    <property type="entry name" value="START-like_dom_sf"/>
</dbReference>
<protein>
    <submittedName>
        <fullName evidence="3">Transmembrane protein</fullName>
    </submittedName>
</protein>
<accession>A0A1V9ZA82</accession>
<feature type="transmembrane region" description="Helical" evidence="1">
    <location>
        <begin position="824"/>
        <end position="846"/>
    </location>
</feature>
<keyword evidence="1" id="KW-1133">Transmembrane helix</keyword>
<dbReference type="SUPFAM" id="SSF55961">
    <property type="entry name" value="Bet v1-like"/>
    <property type="match status" value="2"/>
</dbReference>
<dbReference type="PANTHER" id="PTHR34560">
    <property type="entry name" value="POLYKETIDE CYCLASE/DEHYDRASE/LIPID TRANSPORT SUPERFAMILY PROTEIN"/>
    <property type="match status" value="1"/>
</dbReference>
<evidence type="ECO:0000313" key="4">
    <source>
        <dbReference type="Proteomes" id="UP000243217"/>
    </source>
</evidence>
<dbReference type="InterPro" id="IPR002913">
    <property type="entry name" value="START_lipid-bd_dom"/>
</dbReference>
<keyword evidence="1" id="KW-0472">Membrane</keyword>
<comment type="caution">
    <text evidence="3">The sequence shown here is derived from an EMBL/GenBank/DDBJ whole genome shotgun (WGS) entry which is preliminary data.</text>
</comment>
<dbReference type="SUPFAM" id="SSF50156">
    <property type="entry name" value="PDZ domain-like"/>
    <property type="match status" value="1"/>
</dbReference>
<feature type="transmembrane region" description="Helical" evidence="1">
    <location>
        <begin position="916"/>
        <end position="936"/>
    </location>
</feature>
<reference evidence="3 4" key="1">
    <citation type="journal article" date="2014" name="Genome Biol. Evol.">
        <title>The secreted proteins of Achlya hypogyna and Thraustotheca clavata identify the ancestral oomycete secretome and reveal gene acquisitions by horizontal gene transfer.</title>
        <authorList>
            <person name="Misner I."/>
            <person name="Blouin N."/>
            <person name="Leonard G."/>
            <person name="Richards T.A."/>
            <person name="Lane C.E."/>
        </authorList>
    </citation>
    <scope>NUCLEOTIDE SEQUENCE [LARGE SCALE GENOMIC DNA]</scope>
    <source>
        <strain evidence="3 4">ATCC 34112</strain>
    </source>
</reference>
<keyword evidence="1 3" id="KW-0812">Transmembrane</keyword>
<dbReference type="PANTHER" id="PTHR34560:SF1">
    <property type="entry name" value="START DOMAIN-CONTAINING PROTEIN"/>
    <property type="match status" value="1"/>
</dbReference>
<dbReference type="GO" id="GO:0008289">
    <property type="term" value="F:lipid binding"/>
    <property type="evidence" value="ECO:0007669"/>
    <property type="project" value="InterPro"/>
</dbReference>
<dbReference type="PROSITE" id="PS50848">
    <property type="entry name" value="START"/>
    <property type="match status" value="1"/>
</dbReference>
<feature type="transmembrane region" description="Helical" evidence="1">
    <location>
        <begin position="867"/>
        <end position="886"/>
    </location>
</feature>
<feature type="domain" description="START" evidence="2">
    <location>
        <begin position="1"/>
        <end position="103"/>
    </location>
</feature>
<dbReference type="AlphaFoldDB" id="A0A1V9ZA82"/>
<proteinExistence type="predicted"/>
<dbReference type="InterPro" id="IPR036034">
    <property type="entry name" value="PDZ_sf"/>
</dbReference>
<evidence type="ECO:0000313" key="3">
    <source>
        <dbReference type="EMBL" id="OQR94905.1"/>
    </source>
</evidence>
<dbReference type="OrthoDB" id="1295045at2759"/>
<dbReference type="EMBL" id="JNBS01002160">
    <property type="protein sequence ID" value="OQR94905.1"/>
    <property type="molecule type" value="Genomic_DNA"/>
</dbReference>
<dbReference type="Proteomes" id="UP000243217">
    <property type="component" value="Unassembled WGS sequence"/>
</dbReference>
<sequence>PWPLSNRDYVYHRRVGFQNNTFVVIAHAGLHKDAPEVNNTIRVEAFASRIAIRSTGVNGCDVFVEYCDESNYSVPNTFVNWGLQTSLPSYLTDLKMACANYAAYLRGLNDDAVQEIPSQIVRLRSQRRNSLSRTLHKSRSYSAEDQVFTPSPIRASHESFKNSVLTPTSRSARFASSFNLNSPTTASNEGNTFFIEFKSIETGLQLEMALKTKQAVVLGCKPNSEAAKSVAALSRGTIIVSVNTVQVQNQSVIEIMHRINRTPRPVLIGFRSTTDEIIESNILERGDDFIKLIVHSNDRFYDLISPRDIKSHLGAVLHTSFQSSGVDIPQGWHVIEINGTSMTELDFNEVVHYLRCSTSAKHVTLSKANEITSKLVQKISLKKKLSQAFSSKSIKTAKEPPVQNQPSVMISEPADIEALALQETLVDYSHVVVGLENVQWVWTHIQYLINEERLFSAAPLIEKLEQFLSPRLGNRQCADINQLVQGKLSELSQVKERSAMGHQALHEFNLDADAGWRFAQTYFGVSTHWKPGDDGTIWLKLDGICEGVDIFNALAVIRETDLFHLWAPFCNRSELLANLGRVELIAYMSLAIPLMQRDAIVHAFGINATYEHRCIVLLGKSITEDQCPVNNLEFPPIKGWNADRMDLRAFRALIEPYGRNRARTCIVVNVHPKCPVPMTLLNFTIKKMAGILLYLLMREAGKIEKHKNEHDPTNEHAKRIRNDPFYLWLHPRMQKWFEHLEAGTLPPVQTIRLRLERTSTGSLYGNRIETQSDLKSGRLSTSQSLKGSGVEREIFDCLYDVSIWPYLLLGVFYGWYITPTTPLWMARVCKCFLTCVYAWFGVAGSFSWQARCNEHVMAELSRWRLRVVLFALCFEVLSIFCTHLWSQYLVCHIGPSHLQIACTQRSLSEIRATEHFWMLANSFLIASFTVGIQIVVKIHI</sequence>
<feature type="non-terminal residue" evidence="3">
    <location>
        <position position="1"/>
    </location>
</feature>
<name>A0A1V9ZA82_9STRA</name>
<gene>
    <name evidence="3" type="ORF">THRCLA_08066</name>
</gene>
<keyword evidence="4" id="KW-1185">Reference proteome</keyword>
<dbReference type="Gene3D" id="3.30.530.20">
    <property type="match status" value="2"/>
</dbReference>